<dbReference type="AlphaFoldDB" id="A0A0F5YBL7"/>
<proteinExistence type="predicted"/>
<comment type="caution">
    <text evidence="2">The sequence shown here is derived from an EMBL/GenBank/DDBJ whole genome shotgun (WGS) entry which is preliminary data.</text>
</comment>
<evidence type="ECO:0000313" key="2">
    <source>
        <dbReference type="EMBL" id="KKD36289.1"/>
    </source>
</evidence>
<dbReference type="EMBL" id="LATL02000326">
    <property type="protein sequence ID" value="KKD36289.1"/>
    <property type="molecule type" value="Genomic_DNA"/>
</dbReference>
<evidence type="ECO:0000313" key="3">
    <source>
        <dbReference type="Proteomes" id="UP000033607"/>
    </source>
</evidence>
<keyword evidence="1" id="KW-0732">Signal</keyword>
<accession>A0A0F5YBL7</accession>
<name>A0A0F5YBL7_9CYAN</name>
<gene>
    <name evidence="2" type="ORF">WN50_20585</name>
</gene>
<reference evidence="2 3" key="1">
    <citation type="submission" date="2015-06" db="EMBL/GenBank/DDBJ databases">
        <title>Draft genome assembly of filamentous brackish cyanobacterium Limnoraphis robusta strain CS-951.</title>
        <authorList>
            <person name="Willis A."/>
            <person name="Parks M."/>
            <person name="Burford M.A."/>
        </authorList>
    </citation>
    <scope>NUCLEOTIDE SEQUENCE [LARGE SCALE GENOMIC DNA]</scope>
    <source>
        <strain evidence="2 3">CS-951</strain>
    </source>
</reference>
<organism evidence="2 3">
    <name type="scientific">Limnoraphis robusta CS-951</name>
    <dbReference type="NCBI Taxonomy" id="1637645"/>
    <lineage>
        <taxon>Bacteria</taxon>
        <taxon>Bacillati</taxon>
        <taxon>Cyanobacteriota</taxon>
        <taxon>Cyanophyceae</taxon>
        <taxon>Oscillatoriophycideae</taxon>
        <taxon>Oscillatoriales</taxon>
        <taxon>Sirenicapillariaceae</taxon>
        <taxon>Limnoraphis</taxon>
    </lineage>
</organism>
<dbReference type="RefSeq" id="WP_046280463.1">
    <property type="nucleotide sequence ID" value="NZ_LATL02000326.1"/>
</dbReference>
<sequence length="106" mass="11736">MKYPSFAIIFLLASLGYINPVKAEPQPFIPSQTVISASPTKAEILDACVRNQAETLPNPYSDVEPTHWAYKAVLSLYYCGAFRQATPPNLVEQLLQSDSIPAHNEQ</sequence>
<dbReference type="Proteomes" id="UP000033607">
    <property type="component" value="Unassembled WGS sequence"/>
</dbReference>
<protein>
    <submittedName>
        <fullName evidence="2">S-layer protein</fullName>
    </submittedName>
</protein>
<feature type="signal peptide" evidence="1">
    <location>
        <begin position="1"/>
        <end position="23"/>
    </location>
</feature>
<dbReference type="OrthoDB" id="5195105at2"/>
<evidence type="ECO:0000256" key="1">
    <source>
        <dbReference type="SAM" id="SignalP"/>
    </source>
</evidence>
<feature type="chain" id="PRO_5002498035" evidence="1">
    <location>
        <begin position="24"/>
        <end position="106"/>
    </location>
</feature>